<name>E1ZVH2_CAMFO</name>
<proteinExistence type="predicted"/>
<keyword evidence="2" id="KW-1185">Reference proteome</keyword>
<organism evidence="2">
    <name type="scientific">Camponotus floridanus</name>
    <name type="common">Florida carpenter ant</name>
    <dbReference type="NCBI Taxonomy" id="104421"/>
    <lineage>
        <taxon>Eukaryota</taxon>
        <taxon>Metazoa</taxon>
        <taxon>Ecdysozoa</taxon>
        <taxon>Arthropoda</taxon>
        <taxon>Hexapoda</taxon>
        <taxon>Insecta</taxon>
        <taxon>Pterygota</taxon>
        <taxon>Neoptera</taxon>
        <taxon>Endopterygota</taxon>
        <taxon>Hymenoptera</taxon>
        <taxon>Apocrita</taxon>
        <taxon>Aculeata</taxon>
        <taxon>Formicoidea</taxon>
        <taxon>Formicidae</taxon>
        <taxon>Formicinae</taxon>
        <taxon>Camponotus</taxon>
    </lineage>
</organism>
<evidence type="ECO:0000313" key="2">
    <source>
        <dbReference type="Proteomes" id="UP000000311"/>
    </source>
</evidence>
<dbReference type="Proteomes" id="UP000000311">
    <property type="component" value="Unassembled WGS sequence"/>
</dbReference>
<reference evidence="1 2" key="1">
    <citation type="journal article" date="2010" name="Science">
        <title>Genomic comparison of the ants Camponotus floridanus and Harpegnathos saltator.</title>
        <authorList>
            <person name="Bonasio R."/>
            <person name="Zhang G."/>
            <person name="Ye C."/>
            <person name="Mutti N.S."/>
            <person name="Fang X."/>
            <person name="Qin N."/>
            <person name="Donahue G."/>
            <person name="Yang P."/>
            <person name="Li Q."/>
            <person name="Li C."/>
            <person name="Zhang P."/>
            <person name="Huang Z."/>
            <person name="Berger S.L."/>
            <person name="Reinberg D."/>
            <person name="Wang J."/>
            <person name="Liebig J."/>
        </authorList>
    </citation>
    <scope>NUCLEOTIDE SEQUENCE [LARGE SCALE GENOMIC DNA]</scope>
    <source>
        <strain evidence="2">C129</strain>
    </source>
</reference>
<sequence length="286" mass="32304">MVVVAVVDVGDDEDDDGLRRCRCAPSYARRPFGTTLGETAFFPVLNTPRYKSRQYSFRSKTSAQQDEQRLRLIGLSGRILNRLLRLDGKNFRRLGARETQLNKLQMAQNQATRVMLQYGRILNRPLRLDGKNFRRLGAGEFNSSGNSYKNSGSSIFQRTYWLSTRILINATRFFLSAKLSILLRRAEGIIVSTGNKGTSIRRYDSAGRSKIKAERTKMDDKFHTDVVRRNAVELEILSVLDTRYSKNSAYFGWKSIMLAAFKSGVEEAAGKGENGLTYGTRQDSAA</sequence>
<protein>
    <submittedName>
        <fullName evidence="1">Uncharacterized protein</fullName>
    </submittedName>
</protein>
<dbReference type="EMBL" id="GL434534">
    <property type="protein sequence ID" value="EFN74809.1"/>
    <property type="molecule type" value="Genomic_DNA"/>
</dbReference>
<accession>E1ZVH2</accession>
<dbReference type="InParanoid" id="E1ZVH2"/>
<evidence type="ECO:0000313" key="1">
    <source>
        <dbReference type="EMBL" id="EFN74809.1"/>
    </source>
</evidence>
<dbReference type="AlphaFoldDB" id="E1ZVH2"/>
<gene>
    <name evidence="1" type="ORF">EAG_08670</name>
</gene>